<evidence type="ECO:0000313" key="1">
    <source>
        <dbReference type="EMBL" id="GFP77771.1"/>
    </source>
</evidence>
<dbReference type="EMBL" id="BLZR01000001">
    <property type="protein sequence ID" value="GFP77771.1"/>
    <property type="molecule type" value="Genomic_DNA"/>
</dbReference>
<dbReference type="AlphaFoldDB" id="A0A6V8SLZ3"/>
<dbReference type="Proteomes" id="UP000580568">
    <property type="component" value="Unassembled WGS sequence"/>
</dbReference>
<name>A0A6V8SLZ3_9CLOT</name>
<proteinExistence type="predicted"/>
<reference evidence="1 2" key="1">
    <citation type="submission" date="2020-07" db="EMBL/GenBank/DDBJ databases">
        <title>A new beta-1,3-glucan-decomposing anaerobic bacterium isolated from anoxic soil subjected to biological soil disinfestation.</title>
        <authorList>
            <person name="Ueki A."/>
            <person name="Tonouchi A."/>
        </authorList>
    </citation>
    <scope>NUCLEOTIDE SEQUENCE [LARGE SCALE GENOMIC DNA]</scope>
    <source>
        <strain evidence="1 2">TW1</strain>
    </source>
</reference>
<keyword evidence="2" id="KW-1185">Reference proteome</keyword>
<gene>
    <name evidence="1" type="ORF">bsdtw1_03942</name>
</gene>
<sequence>MSELEKLLSEYKETERCIELGMEYLNDKDYARGKLDLVRVIIADLERLSAIAE</sequence>
<protein>
    <submittedName>
        <fullName evidence="1">Uncharacterized protein</fullName>
    </submittedName>
</protein>
<dbReference type="RefSeq" id="WP_183279129.1">
    <property type="nucleotide sequence ID" value="NZ_BLZR01000001.1"/>
</dbReference>
<accession>A0A6V8SLZ3</accession>
<organism evidence="1 2">
    <name type="scientific">Clostridium fungisolvens</name>
    <dbReference type="NCBI Taxonomy" id="1604897"/>
    <lineage>
        <taxon>Bacteria</taxon>
        <taxon>Bacillati</taxon>
        <taxon>Bacillota</taxon>
        <taxon>Clostridia</taxon>
        <taxon>Eubacteriales</taxon>
        <taxon>Clostridiaceae</taxon>
        <taxon>Clostridium</taxon>
    </lineage>
</organism>
<evidence type="ECO:0000313" key="2">
    <source>
        <dbReference type="Proteomes" id="UP000580568"/>
    </source>
</evidence>
<comment type="caution">
    <text evidence="1">The sequence shown here is derived from an EMBL/GenBank/DDBJ whole genome shotgun (WGS) entry which is preliminary data.</text>
</comment>